<dbReference type="Pfam" id="PF00155">
    <property type="entry name" value="Aminotran_1_2"/>
    <property type="match status" value="1"/>
</dbReference>
<gene>
    <name evidence="6" type="ORF">FRX31_025635</name>
</gene>
<dbReference type="CDD" id="cd00609">
    <property type="entry name" value="AAT_like"/>
    <property type="match status" value="1"/>
</dbReference>
<dbReference type="InterPro" id="IPR015421">
    <property type="entry name" value="PyrdxlP-dep_Trfase_major"/>
</dbReference>
<reference evidence="6 7" key="1">
    <citation type="submission" date="2020-06" db="EMBL/GenBank/DDBJ databases">
        <title>Transcriptomic and genomic resources for Thalictrum thalictroides and T. hernandezii: Facilitating candidate gene discovery in an emerging model plant lineage.</title>
        <authorList>
            <person name="Arias T."/>
            <person name="Riano-Pachon D.M."/>
            <person name="Di Stilio V.S."/>
        </authorList>
    </citation>
    <scope>NUCLEOTIDE SEQUENCE [LARGE SCALE GENOMIC DNA]</scope>
    <source>
        <strain evidence="7">cv. WT478/WT964</strain>
        <tissue evidence="6">Leaves</tissue>
    </source>
</reference>
<dbReference type="AlphaFoldDB" id="A0A7J6VJL7"/>
<dbReference type="EMBL" id="JABWDY010031612">
    <property type="protein sequence ID" value="KAF5184778.1"/>
    <property type="molecule type" value="Genomic_DNA"/>
</dbReference>
<evidence type="ECO:0000256" key="4">
    <source>
        <dbReference type="ARBA" id="ARBA00022898"/>
    </source>
</evidence>
<evidence type="ECO:0000256" key="3">
    <source>
        <dbReference type="ARBA" id="ARBA00022679"/>
    </source>
</evidence>
<feature type="domain" description="Aminotransferase class I/classII large" evidence="5">
    <location>
        <begin position="180"/>
        <end position="235"/>
    </location>
</feature>
<evidence type="ECO:0000259" key="5">
    <source>
        <dbReference type="Pfam" id="PF00155"/>
    </source>
</evidence>
<keyword evidence="7" id="KW-1185">Reference proteome</keyword>
<dbReference type="InterPro" id="IPR004839">
    <property type="entry name" value="Aminotransferase_I/II_large"/>
</dbReference>
<dbReference type="SUPFAM" id="SSF53383">
    <property type="entry name" value="PLP-dependent transferases"/>
    <property type="match status" value="1"/>
</dbReference>
<proteinExistence type="predicted"/>
<dbReference type="Gene3D" id="3.90.1150.10">
    <property type="entry name" value="Aspartate Aminotransferase, domain 1"/>
    <property type="match status" value="1"/>
</dbReference>
<dbReference type="GO" id="GO:0008483">
    <property type="term" value="F:transaminase activity"/>
    <property type="evidence" value="ECO:0007669"/>
    <property type="project" value="UniProtKB-KW"/>
</dbReference>
<dbReference type="Gene3D" id="3.40.640.10">
    <property type="entry name" value="Type I PLP-dependent aspartate aminotransferase-like (Major domain)"/>
    <property type="match status" value="1"/>
</dbReference>
<dbReference type="Proteomes" id="UP000554482">
    <property type="component" value="Unassembled WGS sequence"/>
</dbReference>
<keyword evidence="2 6" id="KW-0032">Aminotransferase</keyword>
<protein>
    <submittedName>
        <fullName evidence="6">Ll-diaminopimelate aminotransferase</fullName>
    </submittedName>
</protein>
<name>A0A7J6VJL7_THATH</name>
<keyword evidence="4" id="KW-0663">Pyridoxal phosphate</keyword>
<dbReference type="OrthoDB" id="7042322at2759"/>
<comment type="cofactor">
    <cofactor evidence="1">
        <name>pyridoxal 5'-phosphate</name>
        <dbReference type="ChEBI" id="CHEBI:597326"/>
    </cofactor>
</comment>
<evidence type="ECO:0000313" key="7">
    <source>
        <dbReference type="Proteomes" id="UP000554482"/>
    </source>
</evidence>
<dbReference type="InterPro" id="IPR019942">
    <property type="entry name" value="DapL/ALD1"/>
</dbReference>
<evidence type="ECO:0000256" key="1">
    <source>
        <dbReference type="ARBA" id="ARBA00001933"/>
    </source>
</evidence>
<keyword evidence="3 6" id="KW-0808">Transferase</keyword>
<sequence>MPHKERGARSSIIKRFTRTVCHSKVSRNVNMEKLRNEYLFPEICQREFEHIQKHPDAKLISLGIGDTTEPIPDIITLAMAEHSRALSTAKGYKGYGAEQGNKELRKMIVETMYQCVAIKDTEVFVSDGAQCDISRIQAYIDSSVIMGQAGEFQEKTKKYENIEYMKCGPENGFFPDLSKTARTDIIFFCSPSNPTGYAATRNQLEELVEFARENGSIIIYDSAYAAYISDDCPKSIYEISGAREISIIVLR</sequence>
<comment type="caution">
    <text evidence="6">The sequence shown here is derived from an EMBL/GenBank/DDBJ whole genome shotgun (WGS) entry which is preliminary data.</text>
</comment>
<dbReference type="InterPro" id="IPR015424">
    <property type="entry name" value="PyrdxlP-dep_Trfase"/>
</dbReference>
<dbReference type="PANTHER" id="PTHR43144">
    <property type="entry name" value="AMINOTRANSFERASE"/>
    <property type="match status" value="1"/>
</dbReference>
<evidence type="ECO:0000256" key="2">
    <source>
        <dbReference type="ARBA" id="ARBA00022576"/>
    </source>
</evidence>
<accession>A0A7J6VJL7</accession>
<dbReference type="GO" id="GO:0030170">
    <property type="term" value="F:pyridoxal phosphate binding"/>
    <property type="evidence" value="ECO:0007669"/>
    <property type="project" value="InterPro"/>
</dbReference>
<dbReference type="InterPro" id="IPR015422">
    <property type="entry name" value="PyrdxlP-dep_Trfase_small"/>
</dbReference>
<evidence type="ECO:0000313" key="6">
    <source>
        <dbReference type="EMBL" id="KAF5184778.1"/>
    </source>
</evidence>
<organism evidence="6 7">
    <name type="scientific">Thalictrum thalictroides</name>
    <name type="common">Rue-anemone</name>
    <name type="synonym">Anemone thalictroides</name>
    <dbReference type="NCBI Taxonomy" id="46969"/>
    <lineage>
        <taxon>Eukaryota</taxon>
        <taxon>Viridiplantae</taxon>
        <taxon>Streptophyta</taxon>
        <taxon>Embryophyta</taxon>
        <taxon>Tracheophyta</taxon>
        <taxon>Spermatophyta</taxon>
        <taxon>Magnoliopsida</taxon>
        <taxon>Ranunculales</taxon>
        <taxon>Ranunculaceae</taxon>
        <taxon>Thalictroideae</taxon>
        <taxon>Thalictrum</taxon>
    </lineage>
</organism>